<dbReference type="AlphaFoldDB" id="B4J129"/>
<dbReference type="FunFam" id="3.40.190.80:FF:000002">
    <property type="entry name" value="Inositol-1-monophosphatase"/>
    <property type="match status" value="1"/>
</dbReference>
<dbReference type="STRING" id="7222.B4J129"/>
<dbReference type="KEGG" id="dgr:6556427"/>
<evidence type="ECO:0000256" key="12">
    <source>
        <dbReference type="ARBA" id="ARBA00077968"/>
    </source>
</evidence>
<protein>
    <recommendedName>
        <fullName evidence="6">inositol-phosphate phosphatase</fullName>
        <ecNumber evidence="6">3.1.3.25</ecNumber>
    </recommendedName>
    <alternativeName>
        <fullName evidence="12">Inositol-1(or 4)-monophosphatase</fullName>
    </alternativeName>
</protein>
<evidence type="ECO:0000256" key="11">
    <source>
        <dbReference type="ARBA" id="ARBA00035990"/>
    </source>
</evidence>
<dbReference type="InParanoid" id="B4J129"/>
<evidence type="ECO:0000256" key="6">
    <source>
        <dbReference type="ARBA" id="ARBA00013106"/>
    </source>
</evidence>
<keyword evidence="8 13" id="KW-0479">Metal-binding</keyword>
<feature type="compositionally biased region" description="Basic and acidic residues" evidence="14">
    <location>
        <begin position="216"/>
        <end position="228"/>
    </location>
</feature>
<feature type="binding site" evidence="13">
    <location>
        <position position="374"/>
    </location>
    <ligand>
        <name>Mg(2+)</name>
        <dbReference type="ChEBI" id="CHEBI:18420"/>
        <label>1</label>
        <note>catalytic</note>
    </ligand>
</feature>
<feature type="compositionally biased region" description="Basic and acidic residues" evidence="14">
    <location>
        <begin position="1"/>
        <end position="23"/>
    </location>
</feature>
<evidence type="ECO:0000256" key="10">
    <source>
        <dbReference type="ARBA" id="ARBA00022842"/>
    </source>
</evidence>
<feature type="binding site" evidence="13">
    <location>
        <position position="501"/>
    </location>
    <ligand>
        <name>Mg(2+)</name>
        <dbReference type="ChEBI" id="CHEBI:18420"/>
        <label>1</label>
        <note>catalytic</note>
    </ligand>
</feature>
<dbReference type="Proteomes" id="UP000001070">
    <property type="component" value="Unassembled WGS sequence"/>
</dbReference>
<comment type="similarity">
    <text evidence="5">Belongs to the inositol monophosphatase superfamily.</text>
</comment>
<feature type="compositionally biased region" description="Pro residues" evidence="14">
    <location>
        <begin position="186"/>
        <end position="198"/>
    </location>
</feature>
<evidence type="ECO:0000256" key="3">
    <source>
        <dbReference type="ARBA" id="ARBA00004496"/>
    </source>
</evidence>
<dbReference type="PROSITE" id="PS00629">
    <property type="entry name" value="IMP_1"/>
    <property type="match status" value="1"/>
</dbReference>
<feature type="binding site" evidence="13">
    <location>
        <position position="350"/>
    </location>
    <ligand>
        <name>Mg(2+)</name>
        <dbReference type="ChEBI" id="CHEBI:18420"/>
        <label>1</label>
        <note>catalytic</note>
    </ligand>
</feature>
<dbReference type="InterPro" id="IPR020552">
    <property type="entry name" value="Inositol_monoPase_Li-sen"/>
</dbReference>
<sequence>MADEKKSDTTDNKDRQSTEERPENAATSYGLEDHEATAMDPRVNELRMARSQHGRRLSKTSKTSKSLTASPSTITHHPANPELVSPNAATNYGLEGYKATKADPRIINMQTPKRSPPTTQQPPQPPQLEEPQNLVVFKPSKEARTPVDTPAKSLQKLPSQAANSSQPPQTASSSQPPQAANASQPPQTPLPPPPPQPPLAARLPPVQSKPSTVRTAEQEKSQVREKKMVISKFTNTDVSFDPSKEFATKTTNTSGKLYADDEDERSAPEPAPPPQVKATSTKLDLDEAYVFAVALVRKAGAYALTANKTRLSFTTKEHERDLNTRVDMEIEAMIVNAITEKYPDHKIIAEEAVSNSATGQVTLSSLPTWIIDPIDGTMNFVHHFPYYCISVALLIDKETAFGIVFNPPLQEFYVARKGTGAQLNDMPMHTTNQESLRGAMILQEYSSGMNESRTSASMENTKRLIQKTHALRSIGSSAMGLAMVASGVADAFYFFGLHVWDMAAGNILVTEAGGTVIDPSGGEVDIMSRRVLAAATKPLALALSTNLVQNYPKPRDDEPRSPAEPLTKDFNAQTDFTDSSSSFDSDVSRMSKYHNVS</sequence>
<keyword evidence="7" id="KW-0963">Cytoplasm</keyword>
<evidence type="ECO:0000313" key="16">
    <source>
        <dbReference type="Proteomes" id="UP000001070"/>
    </source>
</evidence>
<dbReference type="InterPro" id="IPR033942">
    <property type="entry name" value="IMPase"/>
</dbReference>
<feature type="compositionally biased region" description="Low complexity" evidence="14">
    <location>
        <begin position="60"/>
        <end position="73"/>
    </location>
</feature>
<feature type="compositionally biased region" description="Basic and acidic residues" evidence="14">
    <location>
        <begin position="31"/>
        <end position="48"/>
    </location>
</feature>
<dbReference type="GO" id="GO:0007165">
    <property type="term" value="P:signal transduction"/>
    <property type="evidence" value="ECO:0007669"/>
    <property type="project" value="TreeGrafter"/>
</dbReference>
<comment type="catalytic activity">
    <reaction evidence="11">
        <text>alpha-D-galactose 1-phosphate + H2O = D-galactose + phosphate</text>
        <dbReference type="Rhea" id="RHEA:29315"/>
        <dbReference type="ChEBI" id="CHEBI:4139"/>
        <dbReference type="ChEBI" id="CHEBI:15377"/>
        <dbReference type="ChEBI" id="CHEBI:43474"/>
        <dbReference type="ChEBI" id="CHEBI:58336"/>
        <dbReference type="EC" id="3.1.3.94"/>
    </reaction>
</comment>
<dbReference type="PhylomeDB" id="B4J129"/>
<dbReference type="GO" id="GO:0046872">
    <property type="term" value="F:metal ion binding"/>
    <property type="evidence" value="ECO:0007669"/>
    <property type="project" value="UniProtKB-KW"/>
</dbReference>
<dbReference type="GO" id="GO:0046854">
    <property type="term" value="P:phosphatidylinositol phosphate biosynthetic process"/>
    <property type="evidence" value="ECO:0007669"/>
    <property type="project" value="InterPro"/>
</dbReference>
<evidence type="ECO:0000256" key="1">
    <source>
        <dbReference type="ARBA" id="ARBA00001033"/>
    </source>
</evidence>
<dbReference type="GO" id="GO:0006021">
    <property type="term" value="P:inositol biosynthetic process"/>
    <property type="evidence" value="ECO:0007669"/>
    <property type="project" value="UniProtKB-UniPathway"/>
</dbReference>
<evidence type="ECO:0000256" key="7">
    <source>
        <dbReference type="ARBA" id="ARBA00022490"/>
    </source>
</evidence>
<feature type="compositionally biased region" description="Basic residues" evidence="14">
    <location>
        <begin position="50"/>
        <end position="59"/>
    </location>
</feature>
<dbReference type="PRINTS" id="PR00378">
    <property type="entry name" value="LIIMPHPHTASE"/>
</dbReference>
<dbReference type="EC" id="3.1.3.25" evidence="6"/>
<feature type="compositionally biased region" description="Low complexity" evidence="14">
    <location>
        <begin position="158"/>
        <end position="185"/>
    </location>
</feature>
<evidence type="ECO:0000256" key="14">
    <source>
        <dbReference type="SAM" id="MobiDB-lite"/>
    </source>
</evidence>
<evidence type="ECO:0000256" key="4">
    <source>
        <dbReference type="ARBA" id="ARBA00005152"/>
    </source>
</evidence>
<dbReference type="PANTHER" id="PTHR20854">
    <property type="entry name" value="INOSITOL MONOPHOSPHATASE"/>
    <property type="match status" value="1"/>
</dbReference>
<dbReference type="eggNOG" id="KOG2951">
    <property type="taxonomic scope" value="Eukaryota"/>
</dbReference>
<feature type="binding site" evidence="13">
    <location>
        <position position="375"/>
    </location>
    <ligand>
        <name>Mg(2+)</name>
        <dbReference type="ChEBI" id="CHEBI:18420"/>
        <label>1</label>
        <note>catalytic</note>
    </ligand>
</feature>
<proteinExistence type="inferred from homology"/>
<keyword evidence="10 13" id="KW-0460">Magnesium</keyword>
<dbReference type="Pfam" id="PF00459">
    <property type="entry name" value="Inositol_P"/>
    <property type="match status" value="1"/>
</dbReference>
<comment type="cofactor">
    <cofactor evidence="2 13">
        <name>Mg(2+)</name>
        <dbReference type="ChEBI" id="CHEBI:18420"/>
    </cofactor>
</comment>
<dbReference type="UniPathway" id="UPA00823">
    <property type="reaction ID" value="UER00788"/>
</dbReference>
<reference evidence="15 16" key="1">
    <citation type="journal article" date="2007" name="Nature">
        <title>Evolution of genes and genomes on the Drosophila phylogeny.</title>
        <authorList>
            <consortium name="Drosophila 12 Genomes Consortium"/>
            <person name="Clark A.G."/>
            <person name="Eisen M.B."/>
            <person name="Smith D.R."/>
            <person name="Bergman C.M."/>
            <person name="Oliver B."/>
            <person name="Markow T.A."/>
            <person name="Kaufman T.C."/>
            <person name="Kellis M."/>
            <person name="Gelbart W."/>
            <person name="Iyer V.N."/>
            <person name="Pollard D.A."/>
            <person name="Sackton T.B."/>
            <person name="Larracuente A.M."/>
            <person name="Singh N.D."/>
            <person name="Abad J.P."/>
            <person name="Abt D.N."/>
            <person name="Adryan B."/>
            <person name="Aguade M."/>
            <person name="Akashi H."/>
            <person name="Anderson W.W."/>
            <person name="Aquadro C.F."/>
            <person name="Ardell D.H."/>
            <person name="Arguello R."/>
            <person name="Artieri C.G."/>
            <person name="Barbash D.A."/>
            <person name="Barker D."/>
            <person name="Barsanti P."/>
            <person name="Batterham P."/>
            <person name="Batzoglou S."/>
            <person name="Begun D."/>
            <person name="Bhutkar A."/>
            <person name="Blanco E."/>
            <person name="Bosak S.A."/>
            <person name="Bradley R.K."/>
            <person name="Brand A.D."/>
            <person name="Brent M.R."/>
            <person name="Brooks A.N."/>
            <person name="Brown R.H."/>
            <person name="Butlin R.K."/>
            <person name="Caggese C."/>
            <person name="Calvi B.R."/>
            <person name="Bernardo de Carvalho A."/>
            <person name="Caspi A."/>
            <person name="Castrezana S."/>
            <person name="Celniker S.E."/>
            <person name="Chang J.L."/>
            <person name="Chapple C."/>
            <person name="Chatterji S."/>
            <person name="Chinwalla A."/>
            <person name="Civetta A."/>
            <person name="Clifton S.W."/>
            <person name="Comeron J.M."/>
            <person name="Costello J.C."/>
            <person name="Coyne J.A."/>
            <person name="Daub J."/>
            <person name="David R.G."/>
            <person name="Delcher A.L."/>
            <person name="Delehaunty K."/>
            <person name="Do C.B."/>
            <person name="Ebling H."/>
            <person name="Edwards K."/>
            <person name="Eickbush T."/>
            <person name="Evans J.D."/>
            <person name="Filipski A."/>
            <person name="Findeiss S."/>
            <person name="Freyhult E."/>
            <person name="Fulton L."/>
            <person name="Fulton R."/>
            <person name="Garcia A.C."/>
            <person name="Gardiner A."/>
            <person name="Garfield D.A."/>
            <person name="Garvin B.E."/>
            <person name="Gibson G."/>
            <person name="Gilbert D."/>
            <person name="Gnerre S."/>
            <person name="Godfrey J."/>
            <person name="Good R."/>
            <person name="Gotea V."/>
            <person name="Gravely B."/>
            <person name="Greenberg A.J."/>
            <person name="Griffiths-Jones S."/>
            <person name="Gross S."/>
            <person name="Guigo R."/>
            <person name="Gustafson E.A."/>
            <person name="Haerty W."/>
            <person name="Hahn M.W."/>
            <person name="Halligan D.L."/>
            <person name="Halpern A.L."/>
            <person name="Halter G.M."/>
            <person name="Han M.V."/>
            <person name="Heger A."/>
            <person name="Hillier L."/>
            <person name="Hinrichs A.S."/>
            <person name="Holmes I."/>
            <person name="Hoskins R.A."/>
            <person name="Hubisz M.J."/>
            <person name="Hultmark D."/>
            <person name="Huntley M.A."/>
            <person name="Jaffe D.B."/>
            <person name="Jagadeeshan S."/>
            <person name="Jeck W.R."/>
            <person name="Johnson J."/>
            <person name="Jones C.D."/>
            <person name="Jordan W.C."/>
            <person name="Karpen G.H."/>
            <person name="Kataoka E."/>
            <person name="Keightley P.D."/>
            <person name="Kheradpour P."/>
            <person name="Kirkness E.F."/>
            <person name="Koerich L.B."/>
            <person name="Kristiansen K."/>
            <person name="Kudrna D."/>
            <person name="Kulathinal R.J."/>
            <person name="Kumar S."/>
            <person name="Kwok R."/>
            <person name="Lander E."/>
            <person name="Langley C.H."/>
            <person name="Lapoint R."/>
            <person name="Lazzaro B.P."/>
            <person name="Lee S.J."/>
            <person name="Levesque L."/>
            <person name="Li R."/>
            <person name="Lin C.F."/>
            <person name="Lin M.F."/>
            <person name="Lindblad-Toh K."/>
            <person name="Llopart A."/>
            <person name="Long M."/>
            <person name="Low L."/>
            <person name="Lozovsky E."/>
            <person name="Lu J."/>
            <person name="Luo M."/>
            <person name="Machado C.A."/>
            <person name="Makalowski W."/>
            <person name="Marzo M."/>
            <person name="Matsuda M."/>
            <person name="Matzkin L."/>
            <person name="McAllister B."/>
            <person name="McBride C.S."/>
            <person name="McKernan B."/>
            <person name="McKernan K."/>
            <person name="Mendez-Lago M."/>
            <person name="Minx P."/>
            <person name="Mollenhauer M.U."/>
            <person name="Montooth K."/>
            <person name="Mount S.M."/>
            <person name="Mu X."/>
            <person name="Myers E."/>
            <person name="Negre B."/>
            <person name="Newfeld S."/>
            <person name="Nielsen R."/>
            <person name="Noor M.A."/>
            <person name="O'Grady P."/>
            <person name="Pachter L."/>
            <person name="Papaceit M."/>
            <person name="Parisi M.J."/>
            <person name="Parisi M."/>
            <person name="Parts L."/>
            <person name="Pedersen J.S."/>
            <person name="Pesole G."/>
            <person name="Phillippy A.M."/>
            <person name="Ponting C.P."/>
            <person name="Pop M."/>
            <person name="Porcelli D."/>
            <person name="Powell J.R."/>
            <person name="Prohaska S."/>
            <person name="Pruitt K."/>
            <person name="Puig M."/>
            <person name="Quesneville H."/>
            <person name="Ram K.R."/>
            <person name="Rand D."/>
            <person name="Rasmussen M.D."/>
            <person name="Reed L.K."/>
            <person name="Reenan R."/>
            <person name="Reily A."/>
            <person name="Remington K.A."/>
            <person name="Rieger T.T."/>
            <person name="Ritchie M.G."/>
            <person name="Robin C."/>
            <person name="Rogers Y.H."/>
            <person name="Rohde C."/>
            <person name="Rozas J."/>
            <person name="Rubenfield M.J."/>
            <person name="Ruiz A."/>
            <person name="Russo S."/>
            <person name="Salzberg S.L."/>
            <person name="Sanchez-Gracia A."/>
            <person name="Saranga D.J."/>
            <person name="Sato H."/>
            <person name="Schaeffer S.W."/>
            <person name="Schatz M.C."/>
            <person name="Schlenke T."/>
            <person name="Schwartz R."/>
            <person name="Segarra C."/>
            <person name="Singh R.S."/>
            <person name="Sirot L."/>
            <person name="Sirota M."/>
            <person name="Sisneros N.B."/>
            <person name="Smith C.D."/>
            <person name="Smith T.F."/>
            <person name="Spieth J."/>
            <person name="Stage D.E."/>
            <person name="Stark A."/>
            <person name="Stephan W."/>
            <person name="Strausberg R.L."/>
            <person name="Strempel S."/>
            <person name="Sturgill D."/>
            <person name="Sutton G."/>
            <person name="Sutton G.G."/>
            <person name="Tao W."/>
            <person name="Teichmann S."/>
            <person name="Tobari Y.N."/>
            <person name="Tomimura Y."/>
            <person name="Tsolas J.M."/>
            <person name="Valente V.L."/>
            <person name="Venter E."/>
            <person name="Venter J.C."/>
            <person name="Vicario S."/>
            <person name="Vieira F.G."/>
            <person name="Vilella A.J."/>
            <person name="Villasante A."/>
            <person name="Walenz B."/>
            <person name="Wang J."/>
            <person name="Wasserman M."/>
            <person name="Watts T."/>
            <person name="Wilson D."/>
            <person name="Wilson R.K."/>
            <person name="Wing R.A."/>
            <person name="Wolfner M.F."/>
            <person name="Wong A."/>
            <person name="Wong G.K."/>
            <person name="Wu C.I."/>
            <person name="Wu G."/>
            <person name="Yamamoto D."/>
            <person name="Yang H.P."/>
            <person name="Yang S.P."/>
            <person name="Yorke J.A."/>
            <person name="Yoshida K."/>
            <person name="Zdobnov E."/>
            <person name="Zhang P."/>
            <person name="Zhang Y."/>
            <person name="Zimin A.V."/>
            <person name="Baldwin J."/>
            <person name="Abdouelleil A."/>
            <person name="Abdulkadir J."/>
            <person name="Abebe A."/>
            <person name="Abera B."/>
            <person name="Abreu J."/>
            <person name="Acer S.C."/>
            <person name="Aftuck L."/>
            <person name="Alexander A."/>
            <person name="An P."/>
            <person name="Anderson E."/>
            <person name="Anderson S."/>
            <person name="Arachi H."/>
            <person name="Azer M."/>
            <person name="Bachantsang P."/>
            <person name="Barry A."/>
            <person name="Bayul T."/>
            <person name="Berlin A."/>
            <person name="Bessette D."/>
            <person name="Bloom T."/>
            <person name="Blye J."/>
            <person name="Boguslavskiy L."/>
            <person name="Bonnet C."/>
            <person name="Boukhgalter B."/>
            <person name="Bourzgui I."/>
            <person name="Brown A."/>
            <person name="Cahill P."/>
            <person name="Channer S."/>
            <person name="Cheshatsang Y."/>
            <person name="Chuda L."/>
            <person name="Citroen M."/>
            <person name="Collymore A."/>
            <person name="Cooke P."/>
            <person name="Costello M."/>
            <person name="D'Aco K."/>
            <person name="Daza R."/>
            <person name="De Haan G."/>
            <person name="DeGray S."/>
            <person name="DeMaso C."/>
            <person name="Dhargay N."/>
            <person name="Dooley K."/>
            <person name="Dooley E."/>
            <person name="Doricent M."/>
            <person name="Dorje P."/>
            <person name="Dorjee K."/>
            <person name="Dupes A."/>
            <person name="Elong R."/>
            <person name="Falk J."/>
            <person name="Farina A."/>
            <person name="Faro S."/>
            <person name="Ferguson D."/>
            <person name="Fisher S."/>
            <person name="Foley C.D."/>
            <person name="Franke A."/>
            <person name="Friedrich D."/>
            <person name="Gadbois L."/>
            <person name="Gearin G."/>
            <person name="Gearin C.R."/>
            <person name="Giannoukos G."/>
            <person name="Goode T."/>
            <person name="Graham J."/>
            <person name="Grandbois E."/>
            <person name="Grewal S."/>
            <person name="Gyaltsen K."/>
            <person name="Hafez N."/>
            <person name="Hagos B."/>
            <person name="Hall J."/>
            <person name="Henson C."/>
            <person name="Hollinger A."/>
            <person name="Honan T."/>
            <person name="Huard M.D."/>
            <person name="Hughes L."/>
            <person name="Hurhula B."/>
            <person name="Husby M.E."/>
            <person name="Kamat A."/>
            <person name="Kanga B."/>
            <person name="Kashin S."/>
            <person name="Khazanovich D."/>
            <person name="Kisner P."/>
            <person name="Lance K."/>
            <person name="Lara M."/>
            <person name="Lee W."/>
            <person name="Lennon N."/>
            <person name="Letendre F."/>
            <person name="LeVine R."/>
            <person name="Lipovsky A."/>
            <person name="Liu X."/>
            <person name="Liu J."/>
            <person name="Liu S."/>
            <person name="Lokyitsang T."/>
            <person name="Lokyitsang Y."/>
            <person name="Lubonja R."/>
            <person name="Lui A."/>
            <person name="MacDonald P."/>
            <person name="Magnisalis V."/>
            <person name="Maru K."/>
            <person name="Matthews C."/>
            <person name="McCusker W."/>
            <person name="McDonough S."/>
            <person name="Mehta T."/>
            <person name="Meldrim J."/>
            <person name="Meneus L."/>
            <person name="Mihai O."/>
            <person name="Mihalev A."/>
            <person name="Mihova T."/>
            <person name="Mittelman R."/>
            <person name="Mlenga V."/>
            <person name="Montmayeur A."/>
            <person name="Mulrain L."/>
            <person name="Navidi A."/>
            <person name="Naylor J."/>
            <person name="Negash T."/>
            <person name="Nguyen T."/>
            <person name="Nguyen N."/>
            <person name="Nicol R."/>
            <person name="Norbu C."/>
            <person name="Norbu N."/>
            <person name="Novod N."/>
            <person name="O'Neill B."/>
            <person name="Osman S."/>
            <person name="Markiewicz E."/>
            <person name="Oyono O.L."/>
            <person name="Patti C."/>
            <person name="Phunkhang P."/>
            <person name="Pierre F."/>
            <person name="Priest M."/>
            <person name="Raghuraman S."/>
            <person name="Rege F."/>
            <person name="Reyes R."/>
            <person name="Rise C."/>
            <person name="Rogov P."/>
            <person name="Ross K."/>
            <person name="Ryan E."/>
            <person name="Settipalli S."/>
            <person name="Shea T."/>
            <person name="Sherpa N."/>
            <person name="Shi L."/>
            <person name="Shih D."/>
            <person name="Sparrow T."/>
            <person name="Spaulding J."/>
            <person name="Stalker J."/>
            <person name="Stange-Thomann N."/>
            <person name="Stavropoulos S."/>
            <person name="Stone C."/>
            <person name="Strader C."/>
            <person name="Tesfaye S."/>
            <person name="Thomson T."/>
            <person name="Thoulutsang Y."/>
            <person name="Thoulutsang D."/>
            <person name="Topham K."/>
            <person name="Topping I."/>
            <person name="Tsamla T."/>
            <person name="Vassiliev H."/>
            <person name="Vo A."/>
            <person name="Wangchuk T."/>
            <person name="Wangdi T."/>
            <person name="Weiand M."/>
            <person name="Wilkinson J."/>
            <person name="Wilson A."/>
            <person name="Yadav S."/>
            <person name="Young G."/>
            <person name="Yu Q."/>
            <person name="Zembek L."/>
            <person name="Zhong D."/>
            <person name="Zimmer A."/>
            <person name="Zwirko Z."/>
            <person name="Jaffe D.B."/>
            <person name="Alvarez P."/>
            <person name="Brockman W."/>
            <person name="Butler J."/>
            <person name="Chin C."/>
            <person name="Gnerre S."/>
            <person name="Grabherr M."/>
            <person name="Kleber M."/>
            <person name="Mauceli E."/>
            <person name="MacCallum I."/>
        </authorList>
    </citation>
    <scope>NUCLEOTIDE SEQUENCE [LARGE SCALE GENOMIC DNA]</scope>
    <source>
        <strain evidence="16">Tucson 15287-2541.00</strain>
    </source>
</reference>
<organism evidence="16">
    <name type="scientific">Drosophila grimshawi</name>
    <name type="common">Hawaiian fruit fly</name>
    <name type="synonym">Idiomyia grimshawi</name>
    <dbReference type="NCBI Taxonomy" id="7222"/>
    <lineage>
        <taxon>Eukaryota</taxon>
        <taxon>Metazoa</taxon>
        <taxon>Ecdysozoa</taxon>
        <taxon>Arthropoda</taxon>
        <taxon>Hexapoda</taxon>
        <taxon>Insecta</taxon>
        <taxon>Pterygota</taxon>
        <taxon>Neoptera</taxon>
        <taxon>Endopterygota</taxon>
        <taxon>Diptera</taxon>
        <taxon>Brachycera</taxon>
        <taxon>Muscomorpha</taxon>
        <taxon>Ephydroidea</taxon>
        <taxon>Drosophilidae</taxon>
        <taxon>Drosophila</taxon>
        <taxon>Hawaiian Drosophila</taxon>
    </lineage>
</organism>
<keyword evidence="16" id="KW-1185">Reference proteome</keyword>
<dbReference type="Gene3D" id="3.40.190.80">
    <property type="match status" value="1"/>
</dbReference>
<dbReference type="PANTHER" id="PTHR20854:SF4">
    <property type="entry name" value="INOSITOL-1-MONOPHOSPHATASE-RELATED"/>
    <property type="match status" value="1"/>
</dbReference>
<feature type="binding site" evidence="13">
    <location>
        <position position="372"/>
    </location>
    <ligand>
        <name>Mg(2+)</name>
        <dbReference type="ChEBI" id="CHEBI:18420"/>
        <label>1</label>
        <note>catalytic</note>
    </ligand>
</feature>
<dbReference type="FunCoup" id="B4J129">
    <property type="interactions" value="107"/>
</dbReference>
<dbReference type="OMA" id="FYFFGLH"/>
<dbReference type="EMBL" id="CH916366">
    <property type="protein sequence ID" value="EDV96884.1"/>
    <property type="molecule type" value="Genomic_DNA"/>
</dbReference>
<dbReference type="PROSITE" id="PS00630">
    <property type="entry name" value="IMP_2"/>
    <property type="match status" value="1"/>
</dbReference>
<dbReference type="GO" id="GO:0005737">
    <property type="term" value="C:cytoplasm"/>
    <property type="evidence" value="ECO:0007669"/>
    <property type="project" value="UniProtKB-SubCell"/>
</dbReference>
<feature type="compositionally biased region" description="Pro residues" evidence="14">
    <location>
        <begin position="119"/>
        <end position="128"/>
    </location>
</feature>
<dbReference type="SUPFAM" id="SSF56655">
    <property type="entry name" value="Carbohydrate phosphatase"/>
    <property type="match status" value="1"/>
</dbReference>
<feature type="region of interest" description="Disordered" evidence="14">
    <location>
        <begin position="1"/>
        <end position="280"/>
    </location>
</feature>
<dbReference type="CDD" id="cd01639">
    <property type="entry name" value="IMPase"/>
    <property type="match status" value="1"/>
</dbReference>
<gene>
    <name evidence="15" type="primary">Dgri\GH16521</name>
    <name evidence="15" type="ORF">Dgri_GH16521</name>
</gene>
<dbReference type="FunFam" id="3.30.540.10:FF:000013">
    <property type="entry name" value="Inositol-1-monophosphatase"/>
    <property type="match status" value="1"/>
</dbReference>
<evidence type="ECO:0000256" key="9">
    <source>
        <dbReference type="ARBA" id="ARBA00022801"/>
    </source>
</evidence>
<evidence type="ECO:0000256" key="13">
    <source>
        <dbReference type="PIRSR" id="PIRSR600760-2"/>
    </source>
</evidence>
<dbReference type="InterPro" id="IPR020583">
    <property type="entry name" value="Inositol_monoP_metal-BS"/>
</dbReference>
<dbReference type="Gene3D" id="3.30.540.10">
    <property type="entry name" value="Fructose-1,6-Bisphosphatase, subunit A, domain 1"/>
    <property type="match status" value="1"/>
</dbReference>
<keyword evidence="9" id="KW-0378">Hydrolase</keyword>
<feature type="compositionally biased region" description="Low complexity" evidence="14">
    <location>
        <begin position="574"/>
        <end position="585"/>
    </location>
</feature>
<evidence type="ECO:0000256" key="8">
    <source>
        <dbReference type="ARBA" id="ARBA00022723"/>
    </source>
</evidence>
<dbReference type="PRINTS" id="PR00377">
    <property type="entry name" value="IMPHPHTASES"/>
</dbReference>
<accession>B4J129</accession>
<comment type="pathway">
    <text evidence="4">Polyol metabolism; myo-inositol biosynthesis; myo-inositol from D-glucose 6-phosphate: step 2/2.</text>
</comment>
<dbReference type="GO" id="GO:0008934">
    <property type="term" value="F:inositol monophosphate 1-phosphatase activity"/>
    <property type="evidence" value="ECO:0007669"/>
    <property type="project" value="InterPro"/>
</dbReference>
<evidence type="ECO:0000256" key="5">
    <source>
        <dbReference type="ARBA" id="ARBA00009759"/>
    </source>
</evidence>
<dbReference type="OrthoDB" id="10254945at2759"/>
<dbReference type="HOGENOM" id="CLU_443642_0_0_1"/>
<comment type="subcellular location">
    <subcellularLocation>
        <location evidence="3">Cytoplasm</location>
    </subcellularLocation>
</comment>
<comment type="catalytic activity">
    <reaction evidence="1">
        <text>a myo-inositol phosphate + H2O = myo-inositol + phosphate</text>
        <dbReference type="Rhea" id="RHEA:24056"/>
        <dbReference type="ChEBI" id="CHEBI:15377"/>
        <dbReference type="ChEBI" id="CHEBI:17268"/>
        <dbReference type="ChEBI" id="CHEBI:43474"/>
        <dbReference type="ChEBI" id="CHEBI:84139"/>
        <dbReference type="EC" id="3.1.3.25"/>
    </reaction>
</comment>
<dbReference type="SMR" id="B4J129"/>
<dbReference type="InterPro" id="IPR020550">
    <property type="entry name" value="Inositol_monophosphatase_CS"/>
</dbReference>
<evidence type="ECO:0000313" key="15">
    <source>
        <dbReference type="EMBL" id="EDV96884.1"/>
    </source>
</evidence>
<name>B4J129_DROGR</name>
<feature type="region of interest" description="Disordered" evidence="14">
    <location>
        <begin position="550"/>
        <end position="597"/>
    </location>
</feature>
<dbReference type="InterPro" id="IPR000760">
    <property type="entry name" value="Inositol_monophosphatase-like"/>
</dbReference>
<evidence type="ECO:0000256" key="2">
    <source>
        <dbReference type="ARBA" id="ARBA00001946"/>
    </source>
</evidence>